<keyword evidence="3 4" id="KW-0975">Bacterial flagellum</keyword>
<evidence type="ECO:0000256" key="3">
    <source>
        <dbReference type="ARBA" id="ARBA00023143"/>
    </source>
</evidence>
<dbReference type="GO" id="GO:0005576">
    <property type="term" value="C:extracellular region"/>
    <property type="evidence" value="ECO:0007669"/>
    <property type="project" value="UniProtKB-SubCell"/>
</dbReference>
<dbReference type="Gene3D" id="6.10.10.10">
    <property type="entry name" value="Flagellar export chaperone, C-terminal domain"/>
    <property type="match status" value="1"/>
</dbReference>
<dbReference type="SUPFAM" id="SSF64518">
    <property type="entry name" value="Phase 1 flagellin"/>
    <property type="match status" value="1"/>
</dbReference>
<keyword evidence="4" id="KW-0964">Secreted</keyword>
<reference evidence="7 8" key="1">
    <citation type="journal article" date="2005" name="Int. J. Syst. Evol. Microbiol.">
        <title>Bacillus cibi sp. nov., isolated from jeotgal, a traditional Korean fermented seafood.</title>
        <authorList>
            <person name="Yoon J.H."/>
            <person name="Lee C.H."/>
            <person name="Oh T.K."/>
        </authorList>
    </citation>
    <scope>NUCLEOTIDE SEQUENCE [LARGE SCALE GENOMIC DNA]</scope>
    <source>
        <strain evidence="7 8">DSM 16189</strain>
    </source>
</reference>
<dbReference type="Pfam" id="PF00669">
    <property type="entry name" value="Flagellin_N"/>
    <property type="match status" value="1"/>
</dbReference>
<dbReference type="Gene3D" id="1.20.1330.10">
    <property type="entry name" value="f41 fragment of flagellin, N-terminal domain"/>
    <property type="match status" value="2"/>
</dbReference>
<dbReference type="STRING" id="246786.GS18_0219260"/>
<evidence type="ECO:0000256" key="4">
    <source>
        <dbReference type="RuleBase" id="RU362073"/>
    </source>
</evidence>
<dbReference type="GO" id="GO:0009288">
    <property type="term" value="C:bacterial-type flagellum"/>
    <property type="evidence" value="ECO:0007669"/>
    <property type="project" value="UniProtKB-SubCell"/>
</dbReference>
<dbReference type="RefSeq" id="WP_029567091.1">
    <property type="nucleotide sequence ID" value="NZ_JNVC02000019.1"/>
</dbReference>
<feature type="domain" description="Flagellin C-terminal" evidence="6">
    <location>
        <begin position="530"/>
        <end position="613"/>
    </location>
</feature>
<name>A0A084GJL9_METID</name>
<dbReference type="InterPro" id="IPR046358">
    <property type="entry name" value="Flagellin_C"/>
</dbReference>
<gene>
    <name evidence="7" type="ORF">GS18_0219260</name>
</gene>
<keyword evidence="8" id="KW-1185">Reference proteome</keyword>
<organism evidence="7 8">
    <name type="scientific">Metabacillus indicus</name>
    <name type="common">Bacillus indicus</name>
    <dbReference type="NCBI Taxonomy" id="246786"/>
    <lineage>
        <taxon>Bacteria</taxon>
        <taxon>Bacillati</taxon>
        <taxon>Bacillota</taxon>
        <taxon>Bacilli</taxon>
        <taxon>Bacillales</taxon>
        <taxon>Bacillaceae</taxon>
        <taxon>Metabacillus</taxon>
    </lineage>
</organism>
<dbReference type="AlphaFoldDB" id="A0A084GJL9"/>
<evidence type="ECO:0000259" key="5">
    <source>
        <dbReference type="Pfam" id="PF00669"/>
    </source>
</evidence>
<evidence type="ECO:0000256" key="2">
    <source>
        <dbReference type="ARBA" id="ARBA00020110"/>
    </source>
</evidence>
<feature type="domain" description="Flagellin N-terminal" evidence="5">
    <location>
        <begin position="9"/>
        <end position="145"/>
    </location>
</feature>
<dbReference type="PANTHER" id="PTHR42792">
    <property type="entry name" value="FLAGELLIN"/>
    <property type="match status" value="1"/>
</dbReference>
<sequence>MLGVLYIIINHNISALNTLSKLNKNNKNAATAIEKISSGLRINKASDDSAGLAISEKMRAQIRGLEQAQRNIQDGISLIQIAESGLSTIQDPNLLRLRELAIQASNDTLTNEDRQQIQKEVVQINKGINEIANNTEFNGIKLLNRAVEEVTDVIGVDTTFNWQNVNGTNGSSRQALATNGEVIVSNLSRVPGDPAIFEYSYDGINWSQANSSDVVEDFRDITWDGDQFLAVGVRSIATSADGIVWTTKHSYESTRVLYQDLNAIAGNKDIIVAVGSTRDVSDPNGDPFSIPSNGHALYSTDGGYSWSASDVIPRVNGGDYTNLKDIVYGNGKFVAVGGTLSSSFSISNPAVVSTSSDGINWVIHNLYDSLGLEGNLTQVYYDNNQFIAVGDGGMILKSSDGENWIKQNSQTTNNLYGITKANGYFITTGANVKLASKDLINWEIVDANGAGEIVSIGKDFLALGSDYTFGEIINNDITVGVVAYPNLNLQVGANSNDGFQVKLTDGRTTALGIDDIDLSTRLGAETAILKIDKAMDTVSSERSKFGAYQNALEHVHNNVSNYEMNLTASESSIRDTNMPKQLMEMTKSQILTQASQAMLSHANQQPEQVLQLLK</sequence>
<dbReference type="PANTHER" id="PTHR42792:SF2">
    <property type="entry name" value="FLAGELLIN"/>
    <property type="match status" value="1"/>
</dbReference>
<evidence type="ECO:0000313" key="8">
    <source>
        <dbReference type="Proteomes" id="UP000028549"/>
    </source>
</evidence>
<protein>
    <recommendedName>
        <fullName evidence="2 4">Flagellin</fullName>
    </recommendedName>
</protein>
<dbReference type="PRINTS" id="PR00207">
    <property type="entry name" value="FLAGELLIN"/>
</dbReference>
<comment type="function">
    <text evidence="4">Flagellin is the subunit protein which polymerizes to form the filaments of bacterial flagella.</text>
</comment>
<dbReference type="EMBL" id="JNVC02000019">
    <property type="protein sequence ID" value="KEZ47531.1"/>
    <property type="molecule type" value="Genomic_DNA"/>
</dbReference>
<dbReference type="InterPro" id="IPR001029">
    <property type="entry name" value="Flagellin_N"/>
</dbReference>
<dbReference type="GO" id="GO:0005198">
    <property type="term" value="F:structural molecule activity"/>
    <property type="evidence" value="ECO:0007669"/>
    <property type="project" value="UniProtKB-UniRule"/>
</dbReference>
<dbReference type="Proteomes" id="UP000028549">
    <property type="component" value="Unassembled WGS sequence"/>
</dbReference>
<comment type="caution">
    <text evidence="7">The sequence shown here is derived from an EMBL/GenBank/DDBJ whole genome shotgun (WGS) entry which is preliminary data.</text>
</comment>
<dbReference type="Pfam" id="PF00700">
    <property type="entry name" value="Flagellin_C"/>
    <property type="match status" value="1"/>
</dbReference>
<evidence type="ECO:0000256" key="1">
    <source>
        <dbReference type="ARBA" id="ARBA00005709"/>
    </source>
</evidence>
<proteinExistence type="inferred from homology"/>
<comment type="subcellular location">
    <subcellularLocation>
        <location evidence="4">Secreted</location>
    </subcellularLocation>
    <subcellularLocation>
        <location evidence="4">Bacterial flagellum</location>
    </subcellularLocation>
</comment>
<dbReference type="InterPro" id="IPR001492">
    <property type="entry name" value="Flagellin"/>
</dbReference>
<accession>A0A084GJL9</accession>
<evidence type="ECO:0000259" key="6">
    <source>
        <dbReference type="Pfam" id="PF00700"/>
    </source>
</evidence>
<dbReference type="InterPro" id="IPR042187">
    <property type="entry name" value="Flagellin_C_sub2"/>
</dbReference>
<comment type="similarity">
    <text evidence="1 4">Belongs to the bacterial flagellin family.</text>
</comment>
<evidence type="ECO:0000313" key="7">
    <source>
        <dbReference type="EMBL" id="KEZ47531.1"/>
    </source>
</evidence>